<evidence type="ECO:0000313" key="5">
    <source>
        <dbReference type="EMBL" id="KAK9069760.1"/>
    </source>
</evidence>
<keyword evidence="3" id="KW-0732">Signal</keyword>
<protein>
    <recommendedName>
        <fullName evidence="4">Cystatin domain-containing protein</fullName>
    </recommendedName>
</protein>
<feature type="signal peptide" evidence="3">
    <location>
        <begin position="1"/>
        <end position="22"/>
    </location>
</feature>
<evidence type="ECO:0000256" key="2">
    <source>
        <dbReference type="ARBA" id="ARBA00022704"/>
    </source>
</evidence>
<dbReference type="SUPFAM" id="SSF54403">
    <property type="entry name" value="Cystatin/monellin"/>
    <property type="match status" value="1"/>
</dbReference>
<evidence type="ECO:0000256" key="3">
    <source>
        <dbReference type="SAM" id="SignalP"/>
    </source>
</evidence>
<dbReference type="PANTHER" id="PTHR47364">
    <property type="entry name" value="CYSTEINE PROTEINASE INHIBITOR 5"/>
    <property type="match status" value="1"/>
</dbReference>
<evidence type="ECO:0000256" key="1">
    <source>
        <dbReference type="ARBA" id="ARBA00022690"/>
    </source>
</evidence>
<dbReference type="GO" id="GO:0004869">
    <property type="term" value="F:cysteine-type endopeptidase inhibitor activity"/>
    <property type="evidence" value="ECO:0007669"/>
    <property type="project" value="UniProtKB-KW"/>
</dbReference>
<dbReference type="EMBL" id="JBCNJP010000012">
    <property type="protein sequence ID" value="KAK9069760.1"/>
    <property type="molecule type" value="Genomic_DNA"/>
</dbReference>
<keyword evidence="1" id="KW-0646">Protease inhibitor</keyword>
<dbReference type="Proteomes" id="UP001408789">
    <property type="component" value="Unassembled WGS sequence"/>
</dbReference>
<name>A0AAP0D707_9ASTR</name>
<dbReference type="AlphaFoldDB" id="A0AAP0D707"/>
<feature type="chain" id="PRO_5042832165" description="Cystatin domain-containing protein" evidence="3">
    <location>
        <begin position="23"/>
        <end position="115"/>
    </location>
</feature>
<comment type="caution">
    <text evidence="5">The sequence shown here is derived from an EMBL/GenBank/DDBJ whole genome shotgun (WGS) entry which is preliminary data.</text>
</comment>
<keyword evidence="2" id="KW-0789">Thiol protease inhibitor</keyword>
<dbReference type="InterPro" id="IPR046350">
    <property type="entry name" value="Cystatin_sf"/>
</dbReference>
<evidence type="ECO:0000259" key="4">
    <source>
        <dbReference type="Pfam" id="PF16845"/>
    </source>
</evidence>
<dbReference type="PANTHER" id="PTHR47364:SF2">
    <property type="entry name" value="CYSTEINE PROTEINASE INHIBITOR 5"/>
    <property type="match status" value="1"/>
</dbReference>
<sequence>MHNNLFTTTILILFFFSNYSAAHDGIGCGRWKPMLNITNPWVVDIGKFAVHEHNKQDHASIKFVKLLKGEQVEAIGTFYNLTIKTTNGSVDTTCWTLVCDDPFVQVRRLVLFKWF</sequence>
<keyword evidence="6" id="KW-1185">Reference proteome</keyword>
<gene>
    <name evidence="5" type="ORF">SSX86_010156</name>
</gene>
<feature type="domain" description="Cystatin" evidence="4">
    <location>
        <begin position="36"/>
        <end position="113"/>
    </location>
</feature>
<organism evidence="5 6">
    <name type="scientific">Deinandra increscens subsp. villosa</name>
    <dbReference type="NCBI Taxonomy" id="3103831"/>
    <lineage>
        <taxon>Eukaryota</taxon>
        <taxon>Viridiplantae</taxon>
        <taxon>Streptophyta</taxon>
        <taxon>Embryophyta</taxon>
        <taxon>Tracheophyta</taxon>
        <taxon>Spermatophyta</taxon>
        <taxon>Magnoliopsida</taxon>
        <taxon>eudicotyledons</taxon>
        <taxon>Gunneridae</taxon>
        <taxon>Pentapetalae</taxon>
        <taxon>asterids</taxon>
        <taxon>campanulids</taxon>
        <taxon>Asterales</taxon>
        <taxon>Asteraceae</taxon>
        <taxon>Asteroideae</taxon>
        <taxon>Heliantheae alliance</taxon>
        <taxon>Madieae</taxon>
        <taxon>Madiinae</taxon>
        <taxon>Deinandra</taxon>
    </lineage>
</organism>
<dbReference type="InterPro" id="IPR000010">
    <property type="entry name" value="Cystatin_dom"/>
</dbReference>
<dbReference type="CDD" id="cd00042">
    <property type="entry name" value="CY"/>
    <property type="match status" value="1"/>
</dbReference>
<proteinExistence type="predicted"/>
<reference evidence="5 6" key="1">
    <citation type="submission" date="2024-04" db="EMBL/GenBank/DDBJ databases">
        <title>The reference genome of an endangered Asteraceae, Deinandra increscens subsp. villosa, native to the Central Coast of California.</title>
        <authorList>
            <person name="Guilliams M."/>
            <person name="Hasenstab-Lehman K."/>
            <person name="Meyer R."/>
            <person name="Mcevoy S."/>
        </authorList>
    </citation>
    <scope>NUCLEOTIDE SEQUENCE [LARGE SCALE GENOMIC DNA]</scope>
    <source>
        <tissue evidence="5">Leaf</tissue>
    </source>
</reference>
<evidence type="ECO:0000313" key="6">
    <source>
        <dbReference type="Proteomes" id="UP001408789"/>
    </source>
</evidence>
<dbReference type="Gene3D" id="3.10.450.10">
    <property type="match status" value="1"/>
</dbReference>
<accession>A0AAP0D707</accession>
<dbReference type="Pfam" id="PF16845">
    <property type="entry name" value="SQAPI"/>
    <property type="match status" value="1"/>
</dbReference>